<feature type="region of interest" description="Disordered" evidence="1">
    <location>
        <begin position="61"/>
        <end position="86"/>
    </location>
</feature>
<sequence>MTLCRGALGLSEPTWYIRLPSVSEDKGQYSMPRGGQGQAVSSGFEPAKVLVRGLPLPRQLRLPRPFREPTSPRTYQGSWPSIARRGATPGGLVAIGPASQRGIGTALPHTLRQPKRATPFGAPAALFRPHVVPISEVISLWDPSTIQRSDSGKVS</sequence>
<name>A0AAD4LIP6_9AGAM</name>
<organism evidence="2 3">
    <name type="scientific">Lactarius akahatsu</name>
    <dbReference type="NCBI Taxonomy" id="416441"/>
    <lineage>
        <taxon>Eukaryota</taxon>
        <taxon>Fungi</taxon>
        <taxon>Dikarya</taxon>
        <taxon>Basidiomycota</taxon>
        <taxon>Agaricomycotina</taxon>
        <taxon>Agaricomycetes</taxon>
        <taxon>Russulales</taxon>
        <taxon>Russulaceae</taxon>
        <taxon>Lactarius</taxon>
    </lineage>
</organism>
<comment type="caution">
    <text evidence="2">The sequence shown here is derived from an EMBL/GenBank/DDBJ whole genome shotgun (WGS) entry which is preliminary data.</text>
</comment>
<gene>
    <name evidence="2" type="ORF">EDB92DRAFT_2103172</name>
</gene>
<reference evidence="2" key="1">
    <citation type="submission" date="2022-01" db="EMBL/GenBank/DDBJ databases">
        <title>Comparative genomics reveals a dynamic genome evolution in the ectomycorrhizal milk-cap (Lactarius) mushrooms.</title>
        <authorList>
            <consortium name="DOE Joint Genome Institute"/>
            <person name="Lebreton A."/>
            <person name="Tang N."/>
            <person name="Kuo A."/>
            <person name="LaButti K."/>
            <person name="Drula E."/>
            <person name="Barry K."/>
            <person name="Clum A."/>
            <person name="Lipzen A."/>
            <person name="Mousain D."/>
            <person name="Ng V."/>
            <person name="Wang R."/>
            <person name="Wang X."/>
            <person name="Dai Y."/>
            <person name="Henrissat B."/>
            <person name="Grigoriev I.V."/>
            <person name="Guerin-Laguette A."/>
            <person name="Yu F."/>
            <person name="Martin F.M."/>
        </authorList>
    </citation>
    <scope>NUCLEOTIDE SEQUENCE</scope>
    <source>
        <strain evidence="2">QP</strain>
    </source>
</reference>
<evidence type="ECO:0000256" key="1">
    <source>
        <dbReference type="SAM" id="MobiDB-lite"/>
    </source>
</evidence>
<keyword evidence="3" id="KW-1185">Reference proteome</keyword>
<evidence type="ECO:0000313" key="3">
    <source>
        <dbReference type="Proteomes" id="UP001201163"/>
    </source>
</evidence>
<protein>
    <submittedName>
        <fullName evidence="2">Uncharacterized protein</fullName>
    </submittedName>
</protein>
<accession>A0AAD4LIP6</accession>
<dbReference type="EMBL" id="JAKELL010000021">
    <property type="protein sequence ID" value="KAH8992648.1"/>
    <property type="molecule type" value="Genomic_DNA"/>
</dbReference>
<evidence type="ECO:0000313" key="2">
    <source>
        <dbReference type="EMBL" id="KAH8992648.1"/>
    </source>
</evidence>
<dbReference type="Proteomes" id="UP001201163">
    <property type="component" value="Unassembled WGS sequence"/>
</dbReference>
<proteinExistence type="predicted"/>
<dbReference type="AlphaFoldDB" id="A0AAD4LIP6"/>